<dbReference type="Gene3D" id="3.40.50.300">
    <property type="entry name" value="P-loop containing nucleotide triphosphate hydrolases"/>
    <property type="match status" value="2"/>
</dbReference>
<dbReference type="PANTHER" id="PTHR32182:SF22">
    <property type="entry name" value="ATP-DEPENDENT ENDONUCLEASE, OLD FAMILY-RELATED"/>
    <property type="match status" value="1"/>
</dbReference>
<evidence type="ECO:0000259" key="3">
    <source>
        <dbReference type="Pfam" id="PF13304"/>
    </source>
</evidence>
<protein>
    <submittedName>
        <fullName evidence="4">Putative AbiEii toxin of type IV toxin-antitoxin system</fullName>
    </submittedName>
</protein>
<evidence type="ECO:0000256" key="2">
    <source>
        <dbReference type="SAM" id="MobiDB-lite"/>
    </source>
</evidence>
<feature type="coiled-coil region" evidence="1">
    <location>
        <begin position="658"/>
        <end position="685"/>
    </location>
</feature>
<dbReference type="NCBIfam" id="NF045780">
    <property type="entry name" value="TrlF_fam_ATP"/>
    <property type="match status" value="1"/>
</dbReference>
<organism evidence="4 5">
    <name type="scientific">Azospirillum brasilense</name>
    <dbReference type="NCBI Taxonomy" id="192"/>
    <lineage>
        <taxon>Bacteria</taxon>
        <taxon>Pseudomonadati</taxon>
        <taxon>Pseudomonadota</taxon>
        <taxon>Alphaproteobacteria</taxon>
        <taxon>Rhodospirillales</taxon>
        <taxon>Azospirillaceae</taxon>
        <taxon>Azospirillum</taxon>
    </lineage>
</organism>
<dbReference type="RefSeq" id="WP_211101718.1">
    <property type="nucleotide sequence ID" value="NZ_VITH01000024.1"/>
</dbReference>
<keyword evidence="1" id="KW-0175">Coiled coil</keyword>
<feature type="domain" description="ATPase AAA-type core" evidence="3">
    <location>
        <begin position="851"/>
        <end position="917"/>
    </location>
</feature>
<dbReference type="InterPro" id="IPR027417">
    <property type="entry name" value="P-loop_NTPase"/>
</dbReference>
<evidence type="ECO:0000313" key="4">
    <source>
        <dbReference type="EMBL" id="TWA75176.1"/>
    </source>
</evidence>
<dbReference type="EMBL" id="VITH01000024">
    <property type="protein sequence ID" value="TWA75176.1"/>
    <property type="molecule type" value="Genomic_DNA"/>
</dbReference>
<reference evidence="4 5" key="1">
    <citation type="submission" date="2019-06" db="EMBL/GenBank/DDBJ databases">
        <title>Genomic Encyclopedia of Type Strains, Phase IV (KMG-V): Genome sequencing to study the core and pangenomes of soil and plant-associated prokaryotes.</title>
        <authorList>
            <person name="Whitman W."/>
        </authorList>
    </citation>
    <scope>NUCLEOTIDE SEQUENCE [LARGE SCALE GENOMIC DNA]</scope>
    <source>
        <strain evidence="4 5">BR 11650</strain>
    </source>
</reference>
<dbReference type="GO" id="GO:0016887">
    <property type="term" value="F:ATP hydrolysis activity"/>
    <property type="evidence" value="ECO:0007669"/>
    <property type="project" value="InterPro"/>
</dbReference>
<dbReference type="AlphaFoldDB" id="A0A560BRE4"/>
<dbReference type="SUPFAM" id="SSF52540">
    <property type="entry name" value="P-loop containing nucleoside triphosphate hydrolases"/>
    <property type="match status" value="1"/>
</dbReference>
<dbReference type="Proteomes" id="UP000318529">
    <property type="component" value="Unassembled WGS sequence"/>
</dbReference>
<evidence type="ECO:0000313" key="5">
    <source>
        <dbReference type="Proteomes" id="UP000318529"/>
    </source>
</evidence>
<feature type="region of interest" description="Disordered" evidence="2">
    <location>
        <begin position="600"/>
        <end position="619"/>
    </location>
</feature>
<dbReference type="GO" id="GO:0006302">
    <property type="term" value="P:double-strand break repair"/>
    <property type="evidence" value="ECO:0007669"/>
    <property type="project" value="TreeGrafter"/>
</dbReference>
<dbReference type="GO" id="GO:0000731">
    <property type="term" value="P:DNA synthesis involved in DNA repair"/>
    <property type="evidence" value="ECO:0007669"/>
    <property type="project" value="TreeGrafter"/>
</dbReference>
<dbReference type="PANTHER" id="PTHR32182">
    <property type="entry name" value="DNA REPLICATION AND REPAIR PROTEIN RECF"/>
    <property type="match status" value="1"/>
</dbReference>
<dbReference type="InterPro" id="IPR054787">
    <property type="entry name" value="TrlF_ATPase"/>
</dbReference>
<sequence length="981" mass="109539">SILAKTGVGNAIFKPQRRQKAGICSFFRVLLAALENADPPIKAIGITDYYGLDCYRSVCDERASGRLAECDLIFPNIEMRLNVGTVRGAWVNVHLLVSPDDPEHIEQLSRFLARLTFDAHADRFCCRPDDLIRLGRTVDTTITSDRAALRLGSEQFKVSFSQLREEYRHSAWAQANILIAVAGGQGDGTSGVREAADQTLRQEVERFAHIIFASSAAQRDFWLGRRVLSAEEICRRYDSLKPCLHGSDGHCVEKSGVPDEARYSWIKGAAIFDSLRQACIDPAGRAYVGNLPPMAAAPSQVISSISLLGAPWAQTPEIALNPGLVAIVGARGSGKTALADIVAAGCDAHAENMPEQAFLIRAQEYLNDAKVKITWHTGEVETRPLGNANSGQEEKYSRARYLSQQFVDKLCSSHGMTDDLLTEVERVIFEAHPLSARDGAVDFSDLRELRSARHHQAREREEHALSVLSDRVSDEIGKIKLTESYRTQVKDRTQQIERLTSDRDKLVAKGNQERVERLQALTKAAEVVRNYVRHFNSREQQLLLVQDEVENFRKHRAPEELRELQERYSTSGIQKDAWAPFLTTFSGDVDDVLNSRLKETRRSSTSWSGTKPPAPPDSNVPLVAADAPLEKQTLSLLEAEIERVQKLVTHDKETAQRFAALSTRIASENEALNKLKEKLVDCEGARDRLHALNVEREASYLRIFEAIVAEQDVLTDLYAPIRKRLEAASGTLRKLSFTVTRVADVQAWANKGEDLLDLRRQGPFKGRGTLCEAATKALKEPWTSGDAQAVAKAMKAFRDEHQASLLIHAPVEKSDQAEYRAWSRRFAQWLYGTDHIGIQYSVDYSGVDICKLSPGTRGIVLLLLYLALDDGDERPLIIDQPEENLDPQSIYEELVALFIDAKKRRQVIMVTHNANLVINTDADQIIVANAGPHSGNSLPPISYISGGFEDQSIRKMVCDILEGGERAFRERARRLRVRLER</sequence>
<dbReference type="InterPro" id="IPR003959">
    <property type="entry name" value="ATPase_AAA_core"/>
</dbReference>
<dbReference type="Pfam" id="PF13304">
    <property type="entry name" value="AAA_21"/>
    <property type="match status" value="1"/>
</dbReference>
<accession>A0A560BRE4</accession>
<dbReference type="GO" id="GO:0005524">
    <property type="term" value="F:ATP binding"/>
    <property type="evidence" value="ECO:0007669"/>
    <property type="project" value="InterPro"/>
</dbReference>
<comment type="caution">
    <text evidence="4">The sequence shown here is derived from an EMBL/GenBank/DDBJ whole genome shotgun (WGS) entry which is preliminary data.</text>
</comment>
<name>A0A560BRE4_AZOBR</name>
<gene>
    <name evidence="4" type="ORF">FBZ83_12469</name>
</gene>
<proteinExistence type="predicted"/>
<evidence type="ECO:0000256" key="1">
    <source>
        <dbReference type="SAM" id="Coils"/>
    </source>
</evidence>
<feature type="non-terminal residue" evidence="4">
    <location>
        <position position="1"/>
    </location>
</feature>